<dbReference type="GO" id="GO:0022625">
    <property type="term" value="C:cytosolic large ribosomal subunit"/>
    <property type="evidence" value="ECO:0007669"/>
    <property type="project" value="TreeGrafter"/>
</dbReference>
<gene>
    <name evidence="9" type="ORF">A2V71_00930</name>
</gene>
<evidence type="ECO:0000256" key="7">
    <source>
        <dbReference type="RuleBase" id="RU004006"/>
    </source>
</evidence>
<comment type="subunit">
    <text evidence="7">Part of the 50S ribosomal subunit.</text>
</comment>
<dbReference type="Pfam" id="PF00237">
    <property type="entry name" value="Ribosomal_L22"/>
    <property type="match status" value="1"/>
</dbReference>
<comment type="caution">
    <text evidence="9">The sequence shown here is derived from an EMBL/GenBank/DDBJ whole genome shotgun (WGS) entry which is preliminary data.</text>
</comment>
<keyword evidence="2 7" id="KW-0699">rRNA-binding</keyword>
<evidence type="ECO:0000313" key="9">
    <source>
        <dbReference type="EMBL" id="OGD57366.1"/>
    </source>
</evidence>
<evidence type="ECO:0000256" key="2">
    <source>
        <dbReference type="ARBA" id="ARBA00022730"/>
    </source>
</evidence>
<dbReference type="PANTHER" id="PTHR13501">
    <property type="entry name" value="CHLOROPLAST 50S RIBOSOMAL PROTEIN L22-RELATED"/>
    <property type="match status" value="1"/>
</dbReference>
<dbReference type="CDD" id="cd00336">
    <property type="entry name" value="Ribosomal_L22"/>
    <property type="match status" value="1"/>
</dbReference>
<proteinExistence type="inferred from homology"/>
<evidence type="ECO:0000256" key="3">
    <source>
        <dbReference type="ARBA" id="ARBA00022884"/>
    </source>
</evidence>
<keyword evidence="3 7" id="KW-0694">RNA-binding</keyword>
<dbReference type="InterPro" id="IPR047867">
    <property type="entry name" value="Ribosomal_uL22_bac/org-type"/>
</dbReference>
<evidence type="ECO:0000256" key="1">
    <source>
        <dbReference type="ARBA" id="ARBA00009451"/>
    </source>
</evidence>
<dbReference type="GO" id="GO:0006412">
    <property type="term" value="P:translation"/>
    <property type="evidence" value="ECO:0007669"/>
    <property type="project" value="InterPro"/>
</dbReference>
<comment type="function">
    <text evidence="8">This protein binds specifically to 23S rRNA; its binding is stimulated by other ribosomal proteins, e.g., L4, L17, and L20. It is important during the early stages of 50S assembly. It makes multiple contacts with different domains of the 23S rRNA in the assembled 50S subunit and ribosome.</text>
</comment>
<accession>A0A1F5DQR0</accession>
<dbReference type="EMBL" id="MEZT01000003">
    <property type="protein sequence ID" value="OGD57366.1"/>
    <property type="molecule type" value="Genomic_DNA"/>
</dbReference>
<comment type="similarity">
    <text evidence="1 6">Belongs to the universal ribosomal protein uL22 family.</text>
</comment>
<evidence type="ECO:0000256" key="8">
    <source>
        <dbReference type="RuleBase" id="RU004008"/>
    </source>
</evidence>
<dbReference type="SUPFAM" id="SSF54843">
    <property type="entry name" value="Ribosomal protein L22"/>
    <property type="match status" value="1"/>
</dbReference>
<reference evidence="9 10" key="1">
    <citation type="journal article" date="2016" name="Nat. Commun.">
        <title>Thousands of microbial genomes shed light on interconnected biogeochemical processes in an aquifer system.</title>
        <authorList>
            <person name="Anantharaman K."/>
            <person name="Brown C.T."/>
            <person name="Hug L.A."/>
            <person name="Sharon I."/>
            <person name="Castelle C.J."/>
            <person name="Probst A.J."/>
            <person name="Thomas B.C."/>
            <person name="Singh A."/>
            <person name="Wilkins M.J."/>
            <person name="Karaoz U."/>
            <person name="Brodie E.L."/>
            <person name="Williams K.H."/>
            <person name="Hubbard S.S."/>
            <person name="Banfield J.F."/>
        </authorList>
    </citation>
    <scope>NUCLEOTIDE SEQUENCE [LARGE SCALE GENOMIC DNA]</scope>
</reference>
<dbReference type="InterPro" id="IPR036394">
    <property type="entry name" value="Ribosomal_uL22_sf"/>
</dbReference>
<keyword evidence="5 6" id="KW-0687">Ribonucleoprotein</keyword>
<protein>
    <recommendedName>
        <fullName evidence="8">50S ribosomal protein L22</fullName>
    </recommendedName>
</protein>
<dbReference type="PANTHER" id="PTHR13501:SF8">
    <property type="entry name" value="LARGE RIBOSOMAL SUBUNIT PROTEIN UL22M"/>
    <property type="match status" value="1"/>
</dbReference>
<name>A0A1F5DQR0_9BACT</name>
<evidence type="ECO:0000256" key="4">
    <source>
        <dbReference type="ARBA" id="ARBA00022980"/>
    </source>
</evidence>
<sequence>MMEIVSKAKFVRVAPDKIRILSALIKGKTIDGSINQLSFSNREAKKPLLLVLKQLKDQIKAKNKEITDFKVKSVQVDEGPKLKRRRILHQGRATQILKRMSHITIVLADKSSLKVKAQSSKEKEKNEKK</sequence>
<dbReference type="GO" id="GO:0019843">
    <property type="term" value="F:rRNA binding"/>
    <property type="evidence" value="ECO:0007669"/>
    <property type="project" value="UniProtKB-KW"/>
</dbReference>
<evidence type="ECO:0000256" key="6">
    <source>
        <dbReference type="RuleBase" id="RU004005"/>
    </source>
</evidence>
<dbReference type="AlphaFoldDB" id="A0A1F5DQR0"/>
<organism evidence="9 10">
    <name type="scientific">Candidatus Berkelbacteria bacterium RBG_13_40_8</name>
    <dbReference type="NCBI Taxonomy" id="1797467"/>
    <lineage>
        <taxon>Bacteria</taxon>
        <taxon>Candidatus Berkelbacteria</taxon>
    </lineage>
</organism>
<evidence type="ECO:0000313" key="10">
    <source>
        <dbReference type="Proteomes" id="UP000178764"/>
    </source>
</evidence>
<dbReference type="InterPro" id="IPR005727">
    <property type="entry name" value="Ribosomal_uL22_bac/chlpt-type"/>
</dbReference>
<dbReference type="Proteomes" id="UP000178764">
    <property type="component" value="Unassembled WGS sequence"/>
</dbReference>
<dbReference type="GO" id="GO:0003735">
    <property type="term" value="F:structural constituent of ribosome"/>
    <property type="evidence" value="ECO:0007669"/>
    <property type="project" value="InterPro"/>
</dbReference>
<dbReference type="InterPro" id="IPR001063">
    <property type="entry name" value="Ribosomal_uL22"/>
</dbReference>
<keyword evidence="4 6" id="KW-0689">Ribosomal protein</keyword>
<dbReference type="Gene3D" id="3.90.470.10">
    <property type="entry name" value="Ribosomal protein L22/L17"/>
    <property type="match status" value="1"/>
</dbReference>
<evidence type="ECO:0000256" key="5">
    <source>
        <dbReference type="ARBA" id="ARBA00023274"/>
    </source>
</evidence>
<dbReference type="NCBIfam" id="TIGR01044">
    <property type="entry name" value="rplV_bact"/>
    <property type="match status" value="1"/>
</dbReference>